<keyword evidence="8" id="KW-1185">Reference proteome</keyword>
<dbReference type="InterPro" id="IPR050129">
    <property type="entry name" value="Zn_alcohol_dh"/>
</dbReference>
<evidence type="ECO:0000256" key="1">
    <source>
        <dbReference type="ARBA" id="ARBA00001947"/>
    </source>
</evidence>
<dbReference type="InterPro" id="IPR002328">
    <property type="entry name" value="ADH_Zn_CS"/>
</dbReference>
<dbReference type="RefSeq" id="WP_259479222.1">
    <property type="nucleotide sequence ID" value="NZ_BAAAQY010000004.1"/>
</dbReference>
<evidence type="ECO:0000256" key="3">
    <source>
        <dbReference type="ARBA" id="ARBA00022833"/>
    </source>
</evidence>
<comment type="similarity">
    <text evidence="5">Belongs to the zinc-containing alcohol dehydrogenase family.</text>
</comment>
<dbReference type="SUPFAM" id="SSF50129">
    <property type="entry name" value="GroES-like"/>
    <property type="match status" value="1"/>
</dbReference>
<gene>
    <name evidence="7" type="ORF">GCM10009851_17340</name>
</gene>
<dbReference type="Proteomes" id="UP001500929">
    <property type="component" value="Unassembled WGS sequence"/>
</dbReference>
<dbReference type="Gene3D" id="3.40.50.720">
    <property type="entry name" value="NAD(P)-binding Rossmann-like Domain"/>
    <property type="match status" value="1"/>
</dbReference>
<comment type="cofactor">
    <cofactor evidence="1 5">
        <name>Zn(2+)</name>
        <dbReference type="ChEBI" id="CHEBI:29105"/>
    </cofactor>
</comment>
<dbReference type="InterPro" id="IPR011032">
    <property type="entry name" value="GroES-like_sf"/>
</dbReference>
<keyword evidence="2 5" id="KW-0479">Metal-binding</keyword>
<evidence type="ECO:0000313" key="8">
    <source>
        <dbReference type="Proteomes" id="UP001500929"/>
    </source>
</evidence>
<dbReference type="InterPro" id="IPR020843">
    <property type="entry name" value="ER"/>
</dbReference>
<dbReference type="CDD" id="cd05284">
    <property type="entry name" value="arabinose_DH_like"/>
    <property type="match status" value="1"/>
</dbReference>
<comment type="caution">
    <text evidence="7">The sequence shown here is derived from an EMBL/GenBank/DDBJ whole genome shotgun (WGS) entry which is preliminary data.</text>
</comment>
<sequence length="346" mass="36095">MQAVKLVGPHTMELQDVAVPELGPDDVLVKVAGAGLCHSDLHVLHMGEEWPFFGGTVGHEGAGWVESTGSDVDGFEKGDAVLVSVVWACGHCRACVEGRDNACEVNGSRAMFPTTPGLGPDGAMAEYMVVKARHLDKIGDLDPVAAAPLADAGVTPMHAINSARDRLTPGSTAVVIAVGGLGHMGLQILKATTGARIVAIDNDETKLELARELGADVVLKSDSEAAQKVLDLTNGYGADAVFDFVGVQPTVTLATQIIAPEGALRFVGLGGGSFTYASDSSTETLPWGVNVQRSYGGTRADQLQVIALAQQGKLEVEVKRYPLADFQQAFDDLEAGKVTGRAVLVP</sequence>
<dbReference type="PANTHER" id="PTHR43401:SF4">
    <property type="entry name" value="D-ARABINOSE 1-DEHYDROGENASE (NADP(+))"/>
    <property type="match status" value="1"/>
</dbReference>
<reference evidence="8" key="1">
    <citation type="journal article" date="2019" name="Int. J. Syst. Evol. Microbiol.">
        <title>The Global Catalogue of Microorganisms (GCM) 10K type strain sequencing project: providing services to taxonomists for standard genome sequencing and annotation.</title>
        <authorList>
            <consortium name="The Broad Institute Genomics Platform"/>
            <consortium name="The Broad Institute Genome Sequencing Center for Infectious Disease"/>
            <person name="Wu L."/>
            <person name="Ma J."/>
        </authorList>
    </citation>
    <scope>NUCLEOTIDE SEQUENCE [LARGE SCALE GENOMIC DNA]</scope>
    <source>
        <strain evidence="8">JCM 16117</strain>
    </source>
</reference>
<dbReference type="Pfam" id="PF08240">
    <property type="entry name" value="ADH_N"/>
    <property type="match status" value="1"/>
</dbReference>
<evidence type="ECO:0000313" key="7">
    <source>
        <dbReference type="EMBL" id="GAA2232799.1"/>
    </source>
</evidence>
<evidence type="ECO:0000256" key="5">
    <source>
        <dbReference type="RuleBase" id="RU361277"/>
    </source>
</evidence>
<dbReference type="SUPFAM" id="SSF51735">
    <property type="entry name" value="NAD(P)-binding Rossmann-fold domains"/>
    <property type="match status" value="1"/>
</dbReference>
<proteinExistence type="inferred from homology"/>
<feature type="domain" description="Enoyl reductase (ER)" evidence="6">
    <location>
        <begin position="8"/>
        <end position="344"/>
    </location>
</feature>
<keyword evidence="4" id="KW-0560">Oxidoreductase</keyword>
<dbReference type="Pfam" id="PF00107">
    <property type="entry name" value="ADH_zinc_N"/>
    <property type="match status" value="1"/>
</dbReference>
<organism evidence="7 8">
    <name type="scientific">Herbiconiux moechotypicola</name>
    <dbReference type="NCBI Taxonomy" id="637393"/>
    <lineage>
        <taxon>Bacteria</taxon>
        <taxon>Bacillati</taxon>
        <taxon>Actinomycetota</taxon>
        <taxon>Actinomycetes</taxon>
        <taxon>Micrococcales</taxon>
        <taxon>Microbacteriaceae</taxon>
        <taxon>Herbiconiux</taxon>
    </lineage>
</organism>
<accession>A0ABP5QDP0</accession>
<dbReference type="InterPro" id="IPR036291">
    <property type="entry name" value="NAD(P)-bd_dom_sf"/>
</dbReference>
<dbReference type="EMBL" id="BAAAQY010000004">
    <property type="protein sequence ID" value="GAA2232799.1"/>
    <property type="molecule type" value="Genomic_DNA"/>
</dbReference>
<keyword evidence="3 5" id="KW-0862">Zinc</keyword>
<dbReference type="InterPro" id="IPR013149">
    <property type="entry name" value="ADH-like_C"/>
</dbReference>
<dbReference type="Gene3D" id="3.90.180.10">
    <property type="entry name" value="Medium-chain alcohol dehydrogenases, catalytic domain"/>
    <property type="match status" value="1"/>
</dbReference>
<name>A0ABP5QDP0_9MICO</name>
<dbReference type="InterPro" id="IPR013154">
    <property type="entry name" value="ADH-like_N"/>
</dbReference>
<dbReference type="SMART" id="SM00829">
    <property type="entry name" value="PKS_ER"/>
    <property type="match status" value="1"/>
</dbReference>
<evidence type="ECO:0000256" key="4">
    <source>
        <dbReference type="ARBA" id="ARBA00023002"/>
    </source>
</evidence>
<evidence type="ECO:0000259" key="6">
    <source>
        <dbReference type="SMART" id="SM00829"/>
    </source>
</evidence>
<dbReference type="PROSITE" id="PS00059">
    <property type="entry name" value="ADH_ZINC"/>
    <property type="match status" value="1"/>
</dbReference>
<evidence type="ECO:0000256" key="2">
    <source>
        <dbReference type="ARBA" id="ARBA00022723"/>
    </source>
</evidence>
<dbReference type="PANTHER" id="PTHR43401">
    <property type="entry name" value="L-THREONINE 3-DEHYDROGENASE"/>
    <property type="match status" value="1"/>
</dbReference>
<protein>
    <submittedName>
        <fullName evidence="7">NAD(P)-dependent alcohol dehydrogenase</fullName>
    </submittedName>
</protein>